<protein>
    <submittedName>
        <fullName evidence="4">Protein-glutamine gamma-glutamyltransferase</fullName>
        <ecNumber evidence="4">2.3.2.13</ecNumber>
    </submittedName>
</protein>
<evidence type="ECO:0000313" key="5">
    <source>
        <dbReference type="Proteomes" id="UP001238088"/>
    </source>
</evidence>
<organism evidence="4 5">
    <name type="scientific">Cytobacillus purgationiresistens</name>
    <dbReference type="NCBI Taxonomy" id="863449"/>
    <lineage>
        <taxon>Bacteria</taxon>
        <taxon>Bacillati</taxon>
        <taxon>Bacillota</taxon>
        <taxon>Bacilli</taxon>
        <taxon>Bacillales</taxon>
        <taxon>Bacillaceae</taxon>
        <taxon>Cytobacillus</taxon>
    </lineage>
</organism>
<dbReference type="EMBL" id="JAUSUB010000010">
    <property type="protein sequence ID" value="MDQ0270845.1"/>
    <property type="molecule type" value="Genomic_DNA"/>
</dbReference>
<dbReference type="InterPro" id="IPR020916">
    <property type="entry name" value="Gln_gamma-glutamylTfrase_bac"/>
</dbReference>
<keyword evidence="2" id="KW-0749">Sporulation</keyword>
<evidence type="ECO:0000313" key="4">
    <source>
        <dbReference type="EMBL" id="MDQ0270845.1"/>
    </source>
</evidence>
<reference evidence="4 5" key="1">
    <citation type="submission" date="2023-07" db="EMBL/GenBank/DDBJ databases">
        <title>Genomic Encyclopedia of Type Strains, Phase IV (KMG-IV): sequencing the most valuable type-strain genomes for metagenomic binning, comparative biology and taxonomic classification.</title>
        <authorList>
            <person name="Goeker M."/>
        </authorList>
    </citation>
    <scope>NUCLEOTIDE SEQUENCE [LARGE SCALE GENOMIC DNA]</scope>
    <source>
        <strain evidence="4 5">DSM 23494</strain>
    </source>
</reference>
<keyword evidence="5" id="KW-1185">Reference proteome</keyword>
<keyword evidence="3 4" id="KW-0012">Acyltransferase</keyword>
<dbReference type="RefSeq" id="WP_307475591.1">
    <property type="nucleotide sequence ID" value="NZ_JAUSUB010000010.1"/>
</dbReference>
<evidence type="ECO:0000256" key="1">
    <source>
        <dbReference type="ARBA" id="ARBA00022679"/>
    </source>
</evidence>
<dbReference type="EC" id="2.3.2.13" evidence="4"/>
<dbReference type="Pfam" id="PF20085">
    <property type="entry name" value="TGL"/>
    <property type="match status" value="1"/>
</dbReference>
<sequence length="244" mass="28264">MTVFVQFSPKPDVNRLSGIQREIYMALDSSKEIHQYETLHQLLFELLLRENLIRAAKQLHESQAEFAPFDHSKFNPEIWTKTKYGYLLKPFIMPSDAIRDVFLNSKEYSFECSTAIVLLFYKAVLDSIAVSRFNTLFQGLLVWDWNYDHDLGIDTRVGRDFIPGDVVYFYNPDFKHPIWTGENAVYLGNDQYFGHGVGLETEKGMIEALNTLRKDGATRSAYLISQHSRLNAKYLAQFSKKVLN</sequence>
<proteinExistence type="predicted"/>
<dbReference type="GO" id="GO:0003810">
    <property type="term" value="F:protein-glutamine gamma-glutamyltransferase activity"/>
    <property type="evidence" value="ECO:0007669"/>
    <property type="project" value="UniProtKB-EC"/>
</dbReference>
<comment type="caution">
    <text evidence="4">The sequence shown here is derived from an EMBL/GenBank/DDBJ whole genome shotgun (WGS) entry which is preliminary data.</text>
</comment>
<gene>
    <name evidence="4" type="ORF">J2S17_002730</name>
</gene>
<evidence type="ECO:0000256" key="2">
    <source>
        <dbReference type="ARBA" id="ARBA00022969"/>
    </source>
</evidence>
<keyword evidence="1 4" id="KW-0808">Transferase</keyword>
<accession>A0ABU0ALE5</accession>
<name>A0ABU0ALE5_9BACI</name>
<evidence type="ECO:0000256" key="3">
    <source>
        <dbReference type="ARBA" id="ARBA00023315"/>
    </source>
</evidence>
<dbReference type="Proteomes" id="UP001238088">
    <property type="component" value="Unassembled WGS sequence"/>
</dbReference>